<gene>
    <name evidence="1" type="ORF">Cspa_c09930</name>
</gene>
<evidence type="ECO:0000313" key="2">
    <source>
        <dbReference type="Proteomes" id="UP000011728"/>
    </source>
</evidence>
<name>M1MA10_9CLOT</name>
<evidence type="ECO:0000313" key="1">
    <source>
        <dbReference type="EMBL" id="AGF54769.1"/>
    </source>
</evidence>
<keyword evidence="2" id="KW-1185">Reference proteome</keyword>
<dbReference type="HOGENOM" id="CLU_1132061_0_0_9"/>
<dbReference type="AlphaFoldDB" id="M1MA10"/>
<reference evidence="1 2" key="1">
    <citation type="submission" date="2013-02" db="EMBL/GenBank/DDBJ databases">
        <title>Genome sequence of Clostridium saccharoperbutylacetonicum N1-4(HMT).</title>
        <authorList>
            <person name="Poehlein A."/>
            <person name="Daniel R."/>
        </authorList>
    </citation>
    <scope>NUCLEOTIDE SEQUENCE [LARGE SCALE GENOMIC DNA]</scope>
    <source>
        <strain evidence="2">N1-4(HMT)</strain>
    </source>
</reference>
<dbReference type="PATRIC" id="fig|931276.5.peg.949"/>
<dbReference type="OrthoDB" id="2082156at2"/>
<dbReference type="Proteomes" id="UP000011728">
    <property type="component" value="Chromosome"/>
</dbReference>
<proteinExistence type="predicted"/>
<accession>M1MA10</accession>
<sequence length="265" mass="29652">MGKDKHRDREEITLIDFLYKDTDLINSFYSQIFGGDLTNVVKSELSTDETNSLIEGNGGFIKGNISSKNSNNENITHNINPYDHKVIELLETFNLKKTTLSEAASGTIIAIDGTLTYRNFDVVTQIIPFATKNNLVPEFNTPVNPNLKGKSKQNTLGAMIYDMIKLIPYGLEFGLDTPTRESANCILKQDCLTISPDDLFRSYGISIPNSWTVIGILDTTEVRNSTNIHEFRQLIDSSSATFSSMVLNENTNIIRPIAIYRKLVV</sequence>
<dbReference type="RefSeq" id="WP_015391094.1">
    <property type="nucleotide sequence ID" value="NC_020291.1"/>
</dbReference>
<dbReference type="EMBL" id="CP004121">
    <property type="protein sequence ID" value="AGF54769.1"/>
    <property type="molecule type" value="Genomic_DNA"/>
</dbReference>
<dbReference type="KEGG" id="csr:Cspa_c09930"/>
<organism evidence="1 2">
    <name type="scientific">Clostridium saccharoperbutylacetonicum N1-4(HMT)</name>
    <dbReference type="NCBI Taxonomy" id="931276"/>
    <lineage>
        <taxon>Bacteria</taxon>
        <taxon>Bacillati</taxon>
        <taxon>Bacillota</taxon>
        <taxon>Clostridia</taxon>
        <taxon>Eubacteriales</taxon>
        <taxon>Clostridiaceae</taxon>
        <taxon>Clostridium</taxon>
    </lineage>
</organism>
<protein>
    <submittedName>
        <fullName evidence="1">Uncharacterized protein</fullName>
    </submittedName>
</protein>